<sequence>MNYSYRAPVVTPAEWEAARLRLLAKEQELTHAREAMAAQRRRMPWLKVDHDYAFDGPNGAARLLDLFEGRRQLLLYRAFFEPGVDGWPDHACVGCSLMADQVAHLAHLNARDTTLAFASRAPQPDIERTKARMGWAIPWYSITDSFDTDFGVAQWYGTNAFIRDGDNVYRTYFINDREHEPMGATLGSLDFTALGRQEDWEDSPDGYPQMPRYSWLKRHDEYGPTGRAAHPATTESADHAHHD</sequence>
<evidence type="ECO:0000313" key="3">
    <source>
        <dbReference type="Proteomes" id="UP000181942"/>
    </source>
</evidence>
<dbReference type="RefSeq" id="WP_075033676.1">
    <property type="nucleotide sequence ID" value="NZ_FONR01000046.1"/>
</dbReference>
<dbReference type="OrthoDB" id="4721017at2"/>
<accession>A0A1I2XG37</accession>
<dbReference type="EMBL" id="FONR01000046">
    <property type="protein sequence ID" value="SFH11979.1"/>
    <property type="molecule type" value="Genomic_DNA"/>
</dbReference>
<feature type="region of interest" description="Disordered" evidence="1">
    <location>
        <begin position="224"/>
        <end position="243"/>
    </location>
</feature>
<name>A0A1I2XG37_9ACTN</name>
<proteinExistence type="predicted"/>
<evidence type="ECO:0000313" key="2">
    <source>
        <dbReference type="EMBL" id="SFH11979.1"/>
    </source>
</evidence>
<dbReference type="AlphaFoldDB" id="A0A1I2XG37"/>
<dbReference type="InterPro" id="IPR010296">
    <property type="entry name" value="DUF899_thioredox"/>
</dbReference>
<dbReference type="Pfam" id="PF05988">
    <property type="entry name" value="DUF899"/>
    <property type="match status" value="1"/>
</dbReference>
<reference evidence="2 3" key="1">
    <citation type="submission" date="2016-10" db="EMBL/GenBank/DDBJ databases">
        <authorList>
            <person name="de Groot N.N."/>
        </authorList>
    </citation>
    <scope>NUCLEOTIDE SEQUENCE [LARGE SCALE GENOMIC DNA]</scope>
    <source>
        <strain evidence="2 3">OK461</strain>
    </source>
</reference>
<organism evidence="2 3">
    <name type="scientific">Streptomyces mirabilis</name>
    <dbReference type="NCBI Taxonomy" id="68239"/>
    <lineage>
        <taxon>Bacteria</taxon>
        <taxon>Bacillati</taxon>
        <taxon>Actinomycetota</taxon>
        <taxon>Actinomycetes</taxon>
        <taxon>Kitasatosporales</taxon>
        <taxon>Streptomycetaceae</taxon>
        <taxon>Streptomyces</taxon>
    </lineage>
</organism>
<protein>
    <submittedName>
        <fullName evidence="2">Predicted dithiol-disulfide oxidoreductase, DUF899 family</fullName>
    </submittedName>
</protein>
<dbReference type="Proteomes" id="UP000181942">
    <property type="component" value="Unassembled WGS sequence"/>
</dbReference>
<gene>
    <name evidence="2" type="ORF">SAMN02787118_14621</name>
</gene>
<evidence type="ECO:0000256" key="1">
    <source>
        <dbReference type="SAM" id="MobiDB-lite"/>
    </source>
</evidence>